<feature type="region of interest" description="Disordered" evidence="1">
    <location>
        <begin position="33"/>
        <end position="77"/>
    </location>
</feature>
<evidence type="ECO:0000313" key="3">
    <source>
        <dbReference type="EMBL" id="KAL3284384.1"/>
    </source>
</evidence>
<feature type="chain" id="PRO_5044864147" evidence="2">
    <location>
        <begin position="29"/>
        <end position="90"/>
    </location>
</feature>
<sequence>MMYLGMGKKSRYFLSGVLFLMVLVNVDCGKRHKGGQKSEHVNVNTAKSLERHIQQDRDRTSTLRDYARERTKEKDLNKGKSKLVMFIQRR</sequence>
<accession>A0ABD2P0H8</accession>
<gene>
    <name evidence="3" type="ORF">HHI36_018548</name>
</gene>
<evidence type="ECO:0000256" key="2">
    <source>
        <dbReference type="SAM" id="SignalP"/>
    </source>
</evidence>
<proteinExistence type="predicted"/>
<protein>
    <submittedName>
        <fullName evidence="3">Uncharacterized protein</fullName>
    </submittedName>
</protein>
<dbReference type="EMBL" id="JABFTP020000165">
    <property type="protein sequence ID" value="KAL3284384.1"/>
    <property type="molecule type" value="Genomic_DNA"/>
</dbReference>
<keyword evidence="4" id="KW-1185">Reference proteome</keyword>
<name>A0ABD2P0H8_9CUCU</name>
<dbReference type="AlphaFoldDB" id="A0ABD2P0H8"/>
<keyword evidence="2" id="KW-0732">Signal</keyword>
<feature type="compositionally biased region" description="Basic and acidic residues" evidence="1">
    <location>
        <begin position="48"/>
        <end position="77"/>
    </location>
</feature>
<evidence type="ECO:0000256" key="1">
    <source>
        <dbReference type="SAM" id="MobiDB-lite"/>
    </source>
</evidence>
<dbReference type="Proteomes" id="UP001516400">
    <property type="component" value="Unassembled WGS sequence"/>
</dbReference>
<comment type="caution">
    <text evidence="3">The sequence shown here is derived from an EMBL/GenBank/DDBJ whole genome shotgun (WGS) entry which is preliminary data.</text>
</comment>
<feature type="signal peptide" evidence="2">
    <location>
        <begin position="1"/>
        <end position="28"/>
    </location>
</feature>
<reference evidence="3 4" key="1">
    <citation type="journal article" date="2021" name="BMC Biol.">
        <title>Horizontally acquired antibacterial genes associated with adaptive radiation of ladybird beetles.</title>
        <authorList>
            <person name="Li H.S."/>
            <person name="Tang X.F."/>
            <person name="Huang Y.H."/>
            <person name="Xu Z.Y."/>
            <person name="Chen M.L."/>
            <person name="Du X.Y."/>
            <person name="Qiu B.Y."/>
            <person name="Chen P.T."/>
            <person name="Zhang W."/>
            <person name="Slipinski A."/>
            <person name="Escalona H.E."/>
            <person name="Waterhouse R.M."/>
            <person name="Zwick A."/>
            <person name="Pang H."/>
        </authorList>
    </citation>
    <scope>NUCLEOTIDE SEQUENCE [LARGE SCALE GENOMIC DNA]</scope>
    <source>
        <strain evidence="3">SYSU2018</strain>
    </source>
</reference>
<organism evidence="3 4">
    <name type="scientific">Cryptolaemus montrouzieri</name>
    <dbReference type="NCBI Taxonomy" id="559131"/>
    <lineage>
        <taxon>Eukaryota</taxon>
        <taxon>Metazoa</taxon>
        <taxon>Ecdysozoa</taxon>
        <taxon>Arthropoda</taxon>
        <taxon>Hexapoda</taxon>
        <taxon>Insecta</taxon>
        <taxon>Pterygota</taxon>
        <taxon>Neoptera</taxon>
        <taxon>Endopterygota</taxon>
        <taxon>Coleoptera</taxon>
        <taxon>Polyphaga</taxon>
        <taxon>Cucujiformia</taxon>
        <taxon>Coccinelloidea</taxon>
        <taxon>Coccinellidae</taxon>
        <taxon>Scymninae</taxon>
        <taxon>Scymnini</taxon>
        <taxon>Cryptolaemus</taxon>
    </lineage>
</organism>
<evidence type="ECO:0000313" key="4">
    <source>
        <dbReference type="Proteomes" id="UP001516400"/>
    </source>
</evidence>